<dbReference type="OrthoDB" id="4640719at2"/>
<keyword evidence="1" id="KW-0460">Magnesium</keyword>
<dbReference type="InterPro" id="IPR012337">
    <property type="entry name" value="RNaseH-like_sf"/>
</dbReference>
<dbReference type="RefSeq" id="WP_123928762.1">
    <property type="nucleotide sequence ID" value="NZ_CP033896.1"/>
</dbReference>
<keyword evidence="1" id="KW-0540">Nuclease</keyword>
<comment type="cofactor">
    <cofactor evidence="1">
        <name>Mg(2+)</name>
        <dbReference type="ChEBI" id="CHEBI:18420"/>
    </cofactor>
    <text evidence="1">Binds 1 Mg(2+) ion per subunit.</text>
</comment>
<dbReference type="InterPro" id="IPR033390">
    <property type="entry name" value="Rv2179c-like"/>
</dbReference>
<dbReference type="GO" id="GO:0004532">
    <property type="term" value="F:RNA exonuclease activity"/>
    <property type="evidence" value="ECO:0007669"/>
    <property type="project" value="UniProtKB-UniRule"/>
</dbReference>
<dbReference type="SUPFAM" id="SSF53098">
    <property type="entry name" value="Ribonuclease H-like"/>
    <property type="match status" value="1"/>
</dbReference>
<dbReference type="GO" id="GO:0000287">
    <property type="term" value="F:magnesium ion binding"/>
    <property type="evidence" value="ECO:0007669"/>
    <property type="project" value="UniProtKB-UniRule"/>
</dbReference>
<dbReference type="GO" id="GO:0008408">
    <property type="term" value="F:3'-5' exonuclease activity"/>
    <property type="evidence" value="ECO:0007669"/>
    <property type="project" value="InterPro"/>
</dbReference>
<accession>A0A3G6J7K3</accession>
<organism evidence="3 4">
    <name type="scientific">Corynebacterium choanae</name>
    <dbReference type="NCBI Taxonomy" id="1862358"/>
    <lineage>
        <taxon>Bacteria</taxon>
        <taxon>Bacillati</taxon>
        <taxon>Actinomycetota</taxon>
        <taxon>Actinomycetes</taxon>
        <taxon>Mycobacteriales</taxon>
        <taxon>Corynebacteriaceae</taxon>
        <taxon>Corynebacterium</taxon>
    </lineage>
</organism>
<dbReference type="NCBIfam" id="NF033638">
    <property type="entry name" value="RNase_AS"/>
    <property type="match status" value="1"/>
</dbReference>
<evidence type="ECO:0000313" key="4">
    <source>
        <dbReference type="Proteomes" id="UP000269019"/>
    </source>
</evidence>
<dbReference type="EMBL" id="CP033896">
    <property type="protein sequence ID" value="AZA13966.1"/>
    <property type="molecule type" value="Genomic_DNA"/>
</dbReference>
<keyword evidence="4" id="KW-1185">Reference proteome</keyword>
<dbReference type="Gene3D" id="3.30.420.10">
    <property type="entry name" value="Ribonuclease H-like superfamily/Ribonuclease H"/>
    <property type="match status" value="1"/>
</dbReference>
<dbReference type="GO" id="GO:0003676">
    <property type="term" value="F:nucleic acid binding"/>
    <property type="evidence" value="ECO:0007669"/>
    <property type="project" value="InterPro"/>
</dbReference>
<feature type="binding site" evidence="1">
    <location>
        <position position="6"/>
    </location>
    <ligand>
        <name>Mg(2+)</name>
        <dbReference type="ChEBI" id="CHEBI:18420"/>
        <note>catalytic</note>
    </ligand>
</feature>
<dbReference type="HAMAP" id="MF_00977">
    <property type="entry name" value="3_5_Exoribonuc_actinobact"/>
    <property type="match status" value="1"/>
</dbReference>
<comment type="subunit">
    <text evidence="1">Homodimer.</text>
</comment>
<dbReference type="Pfam" id="PF16473">
    <property type="entry name" value="Rv2179c-like"/>
    <property type="match status" value="1"/>
</dbReference>
<proteinExistence type="inferred from homology"/>
<dbReference type="EC" id="3.1.13.-" evidence="1"/>
<dbReference type="AlphaFoldDB" id="A0A3G6J7K3"/>
<evidence type="ECO:0000313" key="3">
    <source>
        <dbReference type="EMBL" id="AZA13966.1"/>
    </source>
</evidence>
<dbReference type="KEGG" id="ccho:CCHOA_07870"/>
<evidence type="ECO:0000256" key="1">
    <source>
        <dbReference type="HAMAP-Rule" id="MF_00977"/>
    </source>
</evidence>
<evidence type="ECO:0000259" key="2">
    <source>
        <dbReference type="Pfam" id="PF16473"/>
    </source>
</evidence>
<keyword evidence="1" id="KW-0479">Metal-binding</keyword>
<dbReference type="InterPro" id="IPR030853">
    <property type="entry name" value="3_5_Exoribonuc_actinobac"/>
</dbReference>
<keyword evidence="1 3" id="KW-0378">Hydrolase</keyword>
<sequence>MRYFYDTEFLDNGTTLELVSIGIVAEDGREYYACSTDFHPGDANQWVRTHVLSQLPSPASPLWKPRRLIAEEVAEFLLAHHPTTQADNPQLWAWVGGYDHVVYAQLFGSMADMPARLPRFTHELKQYWEFAGRPWIPTMSQGQHDALEDARHNRDRFVAIAEVCPLDRRNAIQRSS</sequence>
<name>A0A3G6J7K3_9CORY</name>
<dbReference type="Proteomes" id="UP000269019">
    <property type="component" value="Chromosome"/>
</dbReference>
<feature type="domain" description="3'-5' exoribonuclease Rv2179c-like" evidence="2">
    <location>
        <begin position="2"/>
        <end position="156"/>
    </location>
</feature>
<feature type="region of interest" description="RNA binding" evidence="1">
    <location>
        <begin position="6"/>
        <end position="9"/>
    </location>
</feature>
<gene>
    <name evidence="3" type="ORF">CCHOA_07870</name>
</gene>
<keyword evidence="1" id="KW-0269">Exonuclease</keyword>
<reference evidence="3 4" key="1">
    <citation type="submission" date="2018-11" db="EMBL/GenBank/DDBJ databases">
        <authorList>
            <person name="Kleinhagauer T."/>
            <person name="Glaeser S.P."/>
            <person name="Spergser J."/>
            <person name="Ruckert C."/>
            <person name="Kaempfer P."/>
            <person name="Busse H.-J."/>
        </authorList>
    </citation>
    <scope>NUCLEOTIDE SEQUENCE [LARGE SCALE GENOMIC DNA]</scope>
    <source>
        <strain evidence="3 4">200CH</strain>
    </source>
</reference>
<comment type="function">
    <text evidence="1">Exonuclease that cleaves single-stranded 3' overhangs of double-stranded RNA.</text>
</comment>
<protein>
    <recommendedName>
        <fullName evidence="1">3'-5' exoribonuclease</fullName>
        <ecNumber evidence="1">3.1.13.-</ecNumber>
    </recommendedName>
</protein>
<dbReference type="InterPro" id="IPR036397">
    <property type="entry name" value="RNaseH_sf"/>
</dbReference>